<comment type="caution">
    <text evidence="12">The sequence shown here is derived from an EMBL/GenBank/DDBJ whole genome shotgun (WGS) entry which is preliminary data.</text>
</comment>
<keyword evidence="7" id="KW-0653">Protein transport</keyword>
<keyword evidence="5" id="KW-0997">Cell inner membrane</keyword>
<comment type="subcellular location">
    <subcellularLocation>
        <location evidence="1">Cell inner membrane</location>
        <topology evidence="1">Single-pass membrane protein</topology>
        <orientation evidence="1">Periplasmic side</orientation>
    </subcellularLocation>
</comment>
<dbReference type="Proteomes" id="UP000548326">
    <property type="component" value="Unassembled WGS sequence"/>
</dbReference>
<keyword evidence="4" id="KW-1003">Cell membrane</keyword>
<dbReference type="PANTHER" id="PTHR33446">
    <property type="entry name" value="PROTEIN TONB-RELATED"/>
    <property type="match status" value="1"/>
</dbReference>
<dbReference type="RefSeq" id="WP_183586787.1">
    <property type="nucleotide sequence ID" value="NZ_JACHCA010000004.1"/>
</dbReference>
<evidence type="ECO:0000256" key="3">
    <source>
        <dbReference type="ARBA" id="ARBA00022448"/>
    </source>
</evidence>
<dbReference type="GO" id="GO:0098797">
    <property type="term" value="C:plasma membrane protein complex"/>
    <property type="evidence" value="ECO:0007669"/>
    <property type="project" value="TreeGrafter"/>
</dbReference>
<keyword evidence="3" id="KW-0813">Transport</keyword>
<dbReference type="InterPro" id="IPR037682">
    <property type="entry name" value="TonB_C"/>
</dbReference>
<dbReference type="GO" id="GO:0031992">
    <property type="term" value="F:energy transducer activity"/>
    <property type="evidence" value="ECO:0007669"/>
    <property type="project" value="TreeGrafter"/>
</dbReference>
<dbReference type="PANTHER" id="PTHR33446:SF2">
    <property type="entry name" value="PROTEIN TONB"/>
    <property type="match status" value="1"/>
</dbReference>
<evidence type="ECO:0000256" key="10">
    <source>
        <dbReference type="SAM" id="SignalP"/>
    </source>
</evidence>
<proteinExistence type="inferred from homology"/>
<feature type="signal peptide" evidence="10">
    <location>
        <begin position="1"/>
        <end position="19"/>
    </location>
</feature>
<evidence type="ECO:0000313" key="13">
    <source>
        <dbReference type="Proteomes" id="UP000548326"/>
    </source>
</evidence>
<evidence type="ECO:0000256" key="2">
    <source>
        <dbReference type="ARBA" id="ARBA00006555"/>
    </source>
</evidence>
<dbReference type="GO" id="GO:0015031">
    <property type="term" value="P:protein transport"/>
    <property type="evidence" value="ECO:0007669"/>
    <property type="project" value="UniProtKB-KW"/>
</dbReference>
<dbReference type="NCBIfam" id="TIGR01352">
    <property type="entry name" value="tonB_Cterm"/>
    <property type="match status" value="1"/>
</dbReference>
<feature type="chain" id="PRO_5032891865" evidence="10">
    <location>
        <begin position="20"/>
        <end position="134"/>
    </location>
</feature>
<evidence type="ECO:0000256" key="4">
    <source>
        <dbReference type="ARBA" id="ARBA00022475"/>
    </source>
</evidence>
<name>A0A841JA05_9SPHI</name>
<evidence type="ECO:0000256" key="8">
    <source>
        <dbReference type="ARBA" id="ARBA00022989"/>
    </source>
</evidence>
<gene>
    <name evidence="12" type="ORF">HDF22_001622</name>
</gene>
<dbReference type="SUPFAM" id="SSF74653">
    <property type="entry name" value="TolA/TonB C-terminal domain"/>
    <property type="match status" value="1"/>
</dbReference>
<evidence type="ECO:0000313" key="12">
    <source>
        <dbReference type="EMBL" id="MBB6127514.1"/>
    </source>
</evidence>
<dbReference type="InterPro" id="IPR051045">
    <property type="entry name" value="TonB-dependent_transducer"/>
</dbReference>
<keyword evidence="6" id="KW-0812">Transmembrane</keyword>
<dbReference type="InterPro" id="IPR006260">
    <property type="entry name" value="TonB/TolA_C"/>
</dbReference>
<evidence type="ECO:0000256" key="1">
    <source>
        <dbReference type="ARBA" id="ARBA00004383"/>
    </source>
</evidence>
<reference evidence="12 13" key="1">
    <citation type="submission" date="2020-08" db="EMBL/GenBank/DDBJ databases">
        <title>Genomic Encyclopedia of Type Strains, Phase IV (KMG-V): Genome sequencing to study the core and pangenomes of soil and plant-associated prokaryotes.</title>
        <authorList>
            <person name="Whitman W."/>
        </authorList>
    </citation>
    <scope>NUCLEOTIDE SEQUENCE [LARGE SCALE GENOMIC DNA]</scope>
    <source>
        <strain evidence="12 13">MP601</strain>
    </source>
</reference>
<organism evidence="12 13">
    <name type="scientific">Mucilaginibacter lappiensis</name>
    <dbReference type="NCBI Taxonomy" id="354630"/>
    <lineage>
        <taxon>Bacteria</taxon>
        <taxon>Pseudomonadati</taxon>
        <taxon>Bacteroidota</taxon>
        <taxon>Sphingobacteriia</taxon>
        <taxon>Sphingobacteriales</taxon>
        <taxon>Sphingobacteriaceae</taxon>
        <taxon>Mucilaginibacter</taxon>
    </lineage>
</organism>
<dbReference type="Gene3D" id="3.30.1150.10">
    <property type="match status" value="1"/>
</dbReference>
<dbReference type="Pfam" id="PF03544">
    <property type="entry name" value="TonB_C"/>
    <property type="match status" value="1"/>
</dbReference>
<sequence length="134" mass="14992">MKKLLLIGIVLTLFFKAEAQIASTPTTDTTEVFTRIDQVPEFPGGLYKFSKYLDKNLKYPKEAKENNIQGRVTVTFVVEKDGSLSDSKVTKSLTPETDAEAIRLIKNSPKWIPGKQGGRPVRVLYSIPITFQSN</sequence>
<evidence type="ECO:0000256" key="6">
    <source>
        <dbReference type="ARBA" id="ARBA00022692"/>
    </source>
</evidence>
<protein>
    <submittedName>
        <fullName evidence="12">TonB family protein</fullName>
    </submittedName>
</protein>
<dbReference type="GO" id="GO:0055085">
    <property type="term" value="P:transmembrane transport"/>
    <property type="evidence" value="ECO:0007669"/>
    <property type="project" value="InterPro"/>
</dbReference>
<keyword evidence="8" id="KW-1133">Transmembrane helix</keyword>
<dbReference type="AlphaFoldDB" id="A0A841JA05"/>
<evidence type="ECO:0000256" key="5">
    <source>
        <dbReference type="ARBA" id="ARBA00022519"/>
    </source>
</evidence>
<dbReference type="EMBL" id="JACHCA010000004">
    <property type="protein sequence ID" value="MBB6127514.1"/>
    <property type="molecule type" value="Genomic_DNA"/>
</dbReference>
<keyword evidence="9" id="KW-0472">Membrane</keyword>
<evidence type="ECO:0000259" key="11">
    <source>
        <dbReference type="PROSITE" id="PS52015"/>
    </source>
</evidence>
<comment type="similarity">
    <text evidence="2">Belongs to the TonB family.</text>
</comment>
<dbReference type="PROSITE" id="PS52015">
    <property type="entry name" value="TONB_CTD"/>
    <property type="match status" value="1"/>
</dbReference>
<feature type="domain" description="TonB C-terminal" evidence="11">
    <location>
        <begin position="44"/>
        <end position="134"/>
    </location>
</feature>
<accession>A0A841JA05</accession>
<keyword evidence="10" id="KW-0732">Signal</keyword>
<evidence type="ECO:0000256" key="7">
    <source>
        <dbReference type="ARBA" id="ARBA00022927"/>
    </source>
</evidence>
<evidence type="ECO:0000256" key="9">
    <source>
        <dbReference type="ARBA" id="ARBA00023136"/>
    </source>
</evidence>